<dbReference type="Pfam" id="PF09776">
    <property type="entry name" value="Mitoc_L55"/>
    <property type="match status" value="1"/>
</dbReference>
<dbReference type="RefSeq" id="XP_030852222.1">
    <property type="nucleotide sequence ID" value="XM_030996362.1"/>
</dbReference>
<organism evidence="1 2">
    <name type="scientific">Strongylocentrotus purpuratus</name>
    <name type="common">Purple sea urchin</name>
    <dbReference type="NCBI Taxonomy" id="7668"/>
    <lineage>
        <taxon>Eukaryota</taxon>
        <taxon>Metazoa</taxon>
        <taxon>Echinodermata</taxon>
        <taxon>Eleutherozoa</taxon>
        <taxon>Echinozoa</taxon>
        <taxon>Echinoidea</taxon>
        <taxon>Euechinoidea</taxon>
        <taxon>Echinacea</taxon>
        <taxon>Camarodonta</taxon>
        <taxon>Echinidea</taxon>
        <taxon>Strongylocentrotidae</taxon>
        <taxon>Strongylocentrotus</taxon>
    </lineage>
</organism>
<dbReference type="Proteomes" id="UP000007110">
    <property type="component" value="Unassembled WGS sequence"/>
</dbReference>
<dbReference type="Gene3D" id="6.20.130.20">
    <property type="entry name" value="Mitochondrial ribosomal protein L55"/>
    <property type="match status" value="1"/>
</dbReference>
<name>A0A7M7PNU0_STRPU</name>
<dbReference type="FunCoup" id="A0A7M7PNU0">
    <property type="interactions" value="927"/>
</dbReference>
<dbReference type="GO" id="GO:0005762">
    <property type="term" value="C:mitochondrial large ribosomal subunit"/>
    <property type="evidence" value="ECO:0000318"/>
    <property type="project" value="GO_Central"/>
</dbReference>
<dbReference type="KEGG" id="spu:764162"/>
<dbReference type="InterPro" id="IPR018615">
    <property type="entry name" value="Ribosomal_mL55"/>
</dbReference>
<reference evidence="2" key="1">
    <citation type="submission" date="2015-02" db="EMBL/GenBank/DDBJ databases">
        <title>Genome sequencing for Strongylocentrotus purpuratus.</title>
        <authorList>
            <person name="Murali S."/>
            <person name="Liu Y."/>
            <person name="Vee V."/>
            <person name="English A."/>
            <person name="Wang M."/>
            <person name="Skinner E."/>
            <person name="Han Y."/>
            <person name="Muzny D.M."/>
            <person name="Worley K.C."/>
            <person name="Gibbs R.A."/>
        </authorList>
    </citation>
    <scope>NUCLEOTIDE SEQUENCE</scope>
</reference>
<evidence type="ECO:0008006" key="3">
    <source>
        <dbReference type="Google" id="ProtNLM"/>
    </source>
</evidence>
<dbReference type="EnsemblMetazoa" id="XM_030996362">
    <property type="protein sequence ID" value="XP_030852222"/>
    <property type="gene ID" value="LOC764162"/>
</dbReference>
<dbReference type="PANTHER" id="PTHR34095:SF1">
    <property type="entry name" value="LARGE RIBOSOMAL SUBUNIT PROTEIN ML55"/>
    <property type="match status" value="1"/>
</dbReference>
<proteinExistence type="predicted"/>
<evidence type="ECO:0000313" key="1">
    <source>
        <dbReference type="EnsemblMetazoa" id="XP_030852222"/>
    </source>
</evidence>
<sequence length="123" mass="14423">MEASRLCRCMKALLLNRFPANISYSLNLVRCNSNRAAIAKTNRKVYSRMYPTLVVNTDGSTFRIKYGEPRKILKLPVDVNMLAADEKKIRLARYQPKKKVKIEDDLDDNFDANRYKHLWNKKK</sequence>
<accession>A0A7M7PNU0</accession>
<protein>
    <recommendedName>
        <fullName evidence="3">39S ribosomal protein L55, mitochondrial</fullName>
    </recommendedName>
</protein>
<dbReference type="OrthoDB" id="9986315at2759"/>
<dbReference type="GO" id="GO:0006412">
    <property type="term" value="P:translation"/>
    <property type="evidence" value="ECO:0000318"/>
    <property type="project" value="GO_Central"/>
</dbReference>
<dbReference type="InParanoid" id="A0A7M7PNU0"/>
<dbReference type="GO" id="GO:0003735">
    <property type="term" value="F:structural constituent of ribosome"/>
    <property type="evidence" value="ECO:0000318"/>
    <property type="project" value="GO_Central"/>
</dbReference>
<keyword evidence="2" id="KW-1185">Reference proteome</keyword>
<dbReference type="PANTHER" id="PTHR34095">
    <property type="entry name" value="39S RIBOSOMAL PROTEIN L55, MITOCHONDRIAL"/>
    <property type="match status" value="1"/>
</dbReference>
<dbReference type="AlphaFoldDB" id="A0A7M7PNU0"/>
<dbReference type="GeneID" id="764162"/>
<evidence type="ECO:0000313" key="2">
    <source>
        <dbReference type="Proteomes" id="UP000007110"/>
    </source>
</evidence>
<dbReference type="InterPro" id="IPR044884">
    <property type="entry name" value="Ribosomal_mL55_sf"/>
</dbReference>
<dbReference type="OMA" id="SYHEPRR"/>
<reference evidence="1" key="2">
    <citation type="submission" date="2021-01" db="UniProtKB">
        <authorList>
            <consortium name="EnsemblMetazoa"/>
        </authorList>
    </citation>
    <scope>IDENTIFICATION</scope>
</reference>